<evidence type="ECO:0000313" key="2">
    <source>
        <dbReference type="EMBL" id="MBL0719186.1"/>
    </source>
</evidence>
<dbReference type="PANTHER" id="PTHR35602">
    <property type="entry name" value="ESTERASE YQIA-RELATED"/>
    <property type="match status" value="1"/>
</dbReference>
<protein>
    <submittedName>
        <fullName evidence="2">Esterase</fullName>
    </submittedName>
</protein>
<reference evidence="2 3" key="1">
    <citation type="submission" date="2021-01" db="EMBL/GenBank/DDBJ databases">
        <title>Piscinibacter sp. Jin2 Genome sequencing and assembly.</title>
        <authorList>
            <person name="Kim I."/>
        </authorList>
    </citation>
    <scope>NUCLEOTIDE SEQUENCE [LARGE SCALE GENOMIC DNA]</scope>
    <source>
        <strain evidence="2 3">Jin2</strain>
    </source>
</reference>
<dbReference type="RefSeq" id="WP_201824401.1">
    <property type="nucleotide sequence ID" value="NZ_JAERRA010000001.1"/>
</dbReference>
<sequence length="257" mass="26279">MKPPASPAPAEASASAASASASASPAPAEASAPRPARWPAEVPPRAAGPAITHLLYLHGFRSSPASFKAQRVAARVQALQAAGRPLVWACPQLPGTPAQALRQVRDAVAAWPAASMAVIGSSLGGFYADLIAQERGCRAVLLNPAVNPARDLARHIGSHPSWHDPATQIVFTAADVADLAAMQAARGRPGAQTLAVIATGDEVLDAAEMQAHCAGARCWIGEGGDHALSDFDTVFAAVQHFLGLDVVRGDGDPPGLP</sequence>
<accession>A0A9X0XDY1</accession>
<dbReference type="InterPro" id="IPR008886">
    <property type="entry name" value="UPF0227/Esterase_YqiA"/>
</dbReference>
<gene>
    <name evidence="2" type="ORF">JI742_04715</name>
</gene>
<feature type="compositionally biased region" description="Low complexity" evidence="1">
    <location>
        <begin position="8"/>
        <end position="37"/>
    </location>
</feature>
<comment type="caution">
    <text evidence="2">The sequence shown here is derived from an EMBL/GenBank/DDBJ whole genome shotgun (WGS) entry which is preliminary data.</text>
</comment>
<keyword evidence="3" id="KW-1185">Reference proteome</keyword>
<feature type="region of interest" description="Disordered" evidence="1">
    <location>
        <begin position="1"/>
        <end position="43"/>
    </location>
</feature>
<dbReference type="AlphaFoldDB" id="A0A9X0XDY1"/>
<dbReference type="Proteomes" id="UP000643207">
    <property type="component" value="Unassembled WGS sequence"/>
</dbReference>
<evidence type="ECO:0000313" key="3">
    <source>
        <dbReference type="Proteomes" id="UP000643207"/>
    </source>
</evidence>
<dbReference type="Pfam" id="PF05728">
    <property type="entry name" value="UPF0227"/>
    <property type="match status" value="1"/>
</dbReference>
<dbReference type="SUPFAM" id="SSF53474">
    <property type="entry name" value="alpha/beta-Hydrolases"/>
    <property type="match status" value="1"/>
</dbReference>
<dbReference type="InterPro" id="IPR029058">
    <property type="entry name" value="AB_hydrolase_fold"/>
</dbReference>
<organism evidence="2 3">
    <name type="scientific">Aquariibacter lacus</name>
    <dbReference type="NCBI Taxonomy" id="2801332"/>
    <lineage>
        <taxon>Bacteria</taxon>
        <taxon>Pseudomonadati</taxon>
        <taxon>Pseudomonadota</taxon>
        <taxon>Betaproteobacteria</taxon>
        <taxon>Burkholderiales</taxon>
        <taxon>Sphaerotilaceae</taxon>
        <taxon>Aquariibacter</taxon>
    </lineage>
</organism>
<dbReference type="Gene3D" id="3.40.50.1820">
    <property type="entry name" value="alpha/beta hydrolase"/>
    <property type="match status" value="1"/>
</dbReference>
<dbReference type="EMBL" id="JAERRA010000001">
    <property type="protein sequence ID" value="MBL0719186.1"/>
    <property type="molecule type" value="Genomic_DNA"/>
</dbReference>
<evidence type="ECO:0000256" key="1">
    <source>
        <dbReference type="SAM" id="MobiDB-lite"/>
    </source>
</evidence>
<proteinExistence type="predicted"/>
<dbReference type="PANTHER" id="PTHR35602:SF3">
    <property type="entry name" value="ESTERASE YQIA"/>
    <property type="match status" value="1"/>
</dbReference>
<name>A0A9X0XDY1_9BURK</name>